<dbReference type="RefSeq" id="WP_121877761.1">
    <property type="nucleotide sequence ID" value="NZ_REFJ01000007.1"/>
</dbReference>
<reference evidence="4 5" key="1">
    <citation type="submission" date="2018-10" db="EMBL/GenBank/DDBJ databases">
        <title>Genomic Encyclopedia of Type Strains, Phase IV (KMG-IV): sequencing the most valuable type-strain genomes for metagenomic binning, comparative biology and taxonomic classification.</title>
        <authorList>
            <person name="Goeker M."/>
        </authorList>
    </citation>
    <scope>NUCLEOTIDE SEQUENCE [LARGE SCALE GENOMIC DNA]</scope>
    <source>
        <strain evidence="4 5">DSM 25080</strain>
    </source>
</reference>
<evidence type="ECO:0000256" key="1">
    <source>
        <dbReference type="ARBA" id="ARBA00022503"/>
    </source>
</evidence>
<dbReference type="Pfam" id="PF04958">
    <property type="entry name" value="AstA"/>
    <property type="match status" value="1"/>
</dbReference>
<name>A0A3L9ZXN0_9GAMM</name>
<dbReference type="NCBIfam" id="TIGR03243">
    <property type="entry name" value="arg_catab_AOST"/>
    <property type="match status" value="1"/>
</dbReference>
<dbReference type="SUPFAM" id="SSF55729">
    <property type="entry name" value="Acyl-CoA N-acyltransferases (Nat)"/>
    <property type="match status" value="1"/>
</dbReference>
<keyword evidence="1" id="KW-0056">Arginine metabolism</keyword>
<dbReference type="AlphaFoldDB" id="A0A3L9ZXN0"/>
<dbReference type="EMBL" id="REFJ01000007">
    <property type="protein sequence ID" value="RMA77641.1"/>
    <property type="molecule type" value="Genomic_DNA"/>
</dbReference>
<keyword evidence="3" id="KW-0012">Acyltransferase</keyword>
<evidence type="ECO:0000256" key="2">
    <source>
        <dbReference type="ARBA" id="ARBA00022679"/>
    </source>
</evidence>
<evidence type="ECO:0000313" key="4">
    <source>
        <dbReference type="EMBL" id="RMA77641.1"/>
    </source>
</evidence>
<dbReference type="PANTHER" id="PTHR30420:SF1">
    <property type="entry name" value="ARGININE N-SUCCINYLTRANSFERASE"/>
    <property type="match status" value="1"/>
</dbReference>
<sequence length="340" mass="37862">MLVIRPAELADVEDLYALALKAGKGLTSLPPDRETLAAKVTLSTESFARSQNHVDDYFLLVMSDTAKSRVVGTAAVYGTTGTRQAFYAYRLMSVTHHSHSLDKQIRAEMLHLSNDYTDCAEVGTLFLDPDYRGNGHWLSRSRYLLMGQHSHRFQPYVIAEMRGWLNEQGISPFWEAIGRQFFDMSFEEADRLCGIGSNQFITELMPKHPIYTCMLADSAQRVLGKPHVDTVRAVELLEAEGFEYDKMIDIFDGGPILRAKVANLHSVKATAHRKVRVDAELDDSSKPIYMLANSSLESFRVVCEPAVLQDSTATITPSIATQLNIASGDEIHLLDTGKTS</sequence>
<evidence type="ECO:0000256" key="3">
    <source>
        <dbReference type="ARBA" id="ARBA00023315"/>
    </source>
</evidence>
<dbReference type="InterPro" id="IPR016181">
    <property type="entry name" value="Acyl_CoA_acyltransferase"/>
</dbReference>
<gene>
    <name evidence="4" type="ORF">DFR27_2461</name>
</gene>
<dbReference type="PANTHER" id="PTHR30420">
    <property type="entry name" value="N-SUCCINYLARGININE DIHYDROLASE"/>
    <property type="match status" value="1"/>
</dbReference>
<dbReference type="Proteomes" id="UP000267187">
    <property type="component" value="Unassembled WGS sequence"/>
</dbReference>
<dbReference type="Gene3D" id="3.40.630.30">
    <property type="match status" value="1"/>
</dbReference>
<keyword evidence="5" id="KW-1185">Reference proteome</keyword>
<keyword evidence="2 4" id="KW-0808">Transferase</keyword>
<dbReference type="OrthoDB" id="21121at2"/>
<dbReference type="GO" id="GO:0008791">
    <property type="term" value="F:arginine N-succinyltransferase activity"/>
    <property type="evidence" value="ECO:0007669"/>
    <property type="project" value="InterPro"/>
</dbReference>
<proteinExistence type="predicted"/>
<dbReference type="GO" id="GO:0006527">
    <property type="term" value="P:L-arginine catabolic process"/>
    <property type="evidence" value="ECO:0007669"/>
    <property type="project" value="InterPro"/>
</dbReference>
<accession>A0A3L9ZXN0</accession>
<dbReference type="InterPro" id="IPR007041">
    <property type="entry name" value="Arg_succinylTrfase_AstA/AruG"/>
</dbReference>
<comment type="caution">
    <text evidence="4">The sequence shown here is derived from an EMBL/GenBank/DDBJ whole genome shotgun (WGS) entry which is preliminary data.</text>
</comment>
<protein>
    <submittedName>
        <fullName evidence="4">Arginine N-succinyltransferase</fullName>
    </submittedName>
</protein>
<organism evidence="4 5">
    <name type="scientific">Umboniibacter marinipuniceus</name>
    <dbReference type="NCBI Taxonomy" id="569599"/>
    <lineage>
        <taxon>Bacteria</taxon>
        <taxon>Pseudomonadati</taxon>
        <taxon>Pseudomonadota</taxon>
        <taxon>Gammaproteobacteria</taxon>
        <taxon>Cellvibrionales</taxon>
        <taxon>Cellvibrionaceae</taxon>
        <taxon>Umboniibacter</taxon>
    </lineage>
</organism>
<evidence type="ECO:0000313" key="5">
    <source>
        <dbReference type="Proteomes" id="UP000267187"/>
    </source>
</evidence>